<feature type="transmembrane region" description="Helical" evidence="8">
    <location>
        <begin position="6"/>
        <end position="22"/>
    </location>
</feature>
<name>A0A1R1MLY5_9BACT</name>
<dbReference type="GO" id="GO:0005886">
    <property type="term" value="C:plasma membrane"/>
    <property type="evidence" value="ECO:0007669"/>
    <property type="project" value="UniProtKB-SubCell"/>
</dbReference>
<accession>A0A1R1MLY5</accession>
<keyword evidence="7 8" id="KW-0472">Membrane</keyword>
<evidence type="ECO:0000256" key="1">
    <source>
        <dbReference type="ARBA" id="ARBA00004651"/>
    </source>
</evidence>
<evidence type="ECO:0000256" key="8">
    <source>
        <dbReference type="SAM" id="Phobius"/>
    </source>
</evidence>
<dbReference type="STRING" id="1914305.BLW93_03245"/>
<keyword evidence="5 8" id="KW-0812">Transmembrane</keyword>
<evidence type="ECO:0000256" key="6">
    <source>
        <dbReference type="ARBA" id="ARBA00022989"/>
    </source>
</evidence>
<dbReference type="PANTHER" id="PTHR36838:SF1">
    <property type="entry name" value="SLR1864 PROTEIN"/>
    <property type="match status" value="1"/>
</dbReference>
<sequence length="296" mass="32815">MWHVLINVILPIYILIALGFLSGKLKKDIETDTITFIVLYFFAPALILSSFKNINLSIENIKFIVINGTLTIGIVWIAAGIISKKFYRKRIPALEISSAVMNIGYLGLPLIYVLFGEKALGYAISYMVFVTIIHFTVAIVALNPESFKKGLYETLKIPLIYAVIAAFLLKKVQFPEGIGKMLKLTGDSTMPLMLIAIGIKLSRIKPDKLSPAITGTILRLVIGTFISFVVVKTIQAPLLLKQTVFIQSTLPSAILNFVLCDRFNQNPEISASIIFLSTLLSPLWLIFVIKILLPAI</sequence>
<dbReference type="Pfam" id="PF03547">
    <property type="entry name" value="Mem_trans"/>
    <property type="match status" value="2"/>
</dbReference>
<dbReference type="PANTHER" id="PTHR36838">
    <property type="entry name" value="AUXIN EFFLUX CARRIER FAMILY PROTEIN"/>
    <property type="match status" value="1"/>
</dbReference>
<evidence type="ECO:0000313" key="9">
    <source>
        <dbReference type="EMBL" id="OMH40818.1"/>
    </source>
</evidence>
<reference evidence="9 10" key="1">
    <citation type="submission" date="2016-10" db="EMBL/GenBank/DDBJ databases">
        <title>Genome sequence of a sulfur-reducing bacterium Desulfurobacterium indicum K6013.</title>
        <authorList>
            <person name="Cao J."/>
            <person name="Shao Z."/>
            <person name="Alain K."/>
            <person name="Jebbar M."/>
        </authorList>
    </citation>
    <scope>NUCLEOTIDE SEQUENCE [LARGE SCALE GENOMIC DNA]</scope>
    <source>
        <strain evidence="9 10">K6013</strain>
    </source>
</reference>
<comment type="subcellular location">
    <subcellularLocation>
        <location evidence="1">Cell membrane</location>
        <topology evidence="1">Multi-pass membrane protein</topology>
    </subcellularLocation>
</comment>
<dbReference type="AlphaFoldDB" id="A0A1R1MLY5"/>
<protein>
    <submittedName>
        <fullName evidence="9">Transporter</fullName>
    </submittedName>
</protein>
<dbReference type="Gene3D" id="1.20.1530.20">
    <property type="match status" value="1"/>
</dbReference>
<dbReference type="InterPro" id="IPR004776">
    <property type="entry name" value="Mem_transp_PIN-like"/>
</dbReference>
<comment type="caution">
    <text evidence="9">The sequence shown here is derived from an EMBL/GenBank/DDBJ whole genome shotgun (WGS) entry which is preliminary data.</text>
</comment>
<evidence type="ECO:0000256" key="7">
    <source>
        <dbReference type="ARBA" id="ARBA00023136"/>
    </source>
</evidence>
<keyword evidence="3" id="KW-0813">Transport</keyword>
<feature type="transmembrane region" description="Helical" evidence="8">
    <location>
        <begin position="211"/>
        <end position="231"/>
    </location>
</feature>
<feature type="transmembrane region" description="Helical" evidence="8">
    <location>
        <begin position="63"/>
        <end position="82"/>
    </location>
</feature>
<gene>
    <name evidence="9" type="ORF">BLW93_03245</name>
</gene>
<proteinExistence type="inferred from homology"/>
<evidence type="ECO:0000256" key="2">
    <source>
        <dbReference type="ARBA" id="ARBA00010145"/>
    </source>
</evidence>
<feature type="transmembrane region" description="Helical" evidence="8">
    <location>
        <begin position="269"/>
        <end position="293"/>
    </location>
</feature>
<dbReference type="GO" id="GO:0055085">
    <property type="term" value="P:transmembrane transport"/>
    <property type="evidence" value="ECO:0007669"/>
    <property type="project" value="InterPro"/>
</dbReference>
<dbReference type="OrthoDB" id="9798064at2"/>
<keyword evidence="6 8" id="KW-1133">Transmembrane helix</keyword>
<feature type="transmembrane region" description="Helical" evidence="8">
    <location>
        <begin position="121"/>
        <end position="143"/>
    </location>
</feature>
<evidence type="ECO:0000256" key="3">
    <source>
        <dbReference type="ARBA" id="ARBA00022448"/>
    </source>
</evidence>
<dbReference type="InterPro" id="IPR038770">
    <property type="entry name" value="Na+/solute_symporter_sf"/>
</dbReference>
<comment type="similarity">
    <text evidence="2">Belongs to the auxin efflux carrier (TC 2.A.69) family.</text>
</comment>
<keyword evidence="10" id="KW-1185">Reference proteome</keyword>
<feature type="transmembrane region" description="Helical" evidence="8">
    <location>
        <begin position="34"/>
        <end position="51"/>
    </location>
</feature>
<dbReference type="EMBL" id="MOEN01000008">
    <property type="protein sequence ID" value="OMH40818.1"/>
    <property type="molecule type" value="Genomic_DNA"/>
</dbReference>
<evidence type="ECO:0000256" key="4">
    <source>
        <dbReference type="ARBA" id="ARBA00022475"/>
    </source>
</evidence>
<keyword evidence="4" id="KW-1003">Cell membrane</keyword>
<dbReference type="Proteomes" id="UP000187408">
    <property type="component" value="Unassembled WGS sequence"/>
</dbReference>
<evidence type="ECO:0000256" key="5">
    <source>
        <dbReference type="ARBA" id="ARBA00022692"/>
    </source>
</evidence>
<organism evidence="9 10">
    <name type="scientific">Desulfurobacterium indicum</name>
    <dbReference type="NCBI Taxonomy" id="1914305"/>
    <lineage>
        <taxon>Bacteria</taxon>
        <taxon>Pseudomonadati</taxon>
        <taxon>Aquificota</taxon>
        <taxon>Aquificia</taxon>
        <taxon>Desulfurobacteriales</taxon>
        <taxon>Desulfurobacteriaceae</taxon>
        <taxon>Desulfurobacterium</taxon>
    </lineage>
</organism>
<evidence type="ECO:0000313" key="10">
    <source>
        <dbReference type="Proteomes" id="UP000187408"/>
    </source>
</evidence>
<feature type="transmembrane region" description="Helical" evidence="8">
    <location>
        <begin position="94"/>
        <end position="115"/>
    </location>
</feature>
<dbReference type="RefSeq" id="WP_076712681.1">
    <property type="nucleotide sequence ID" value="NZ_MOEN01000008.1"/>
</dbReference>